<dbReference type="SUPFAM" id="SSF52141">
    <property type="entry name" value="Uracil-DNA glycosylase-like"/>
    <property type="match status" value="1"/>
</dbReference>
<reference evidence="13 14" key="1">
    <citation type="submission" date="2019-02" db="EMBL/GenBank/DDBJ databases">
        <title>Deep-cultivation of Planctomycetes and their phenomic and genomic characterization uncovers novel biology.</title>
        <authorList>
            <person name="Wiegand S."/>
            <person name="Jogler M."/>
            <person name="Boedeker C."/>
            <person name="Pinto D."/>
            <person name="Vollmers J."/>
            <person name="Rivas-Marin E."/>
            <person name="Kohn T."/>
            <person name="Peeters S.H."/>
            <person name="Heuer A."/>
            <person name="Rast P."/>
            <person name="Oberbeckmann S."/>
            <person name="Bunk B."/>
            <person name="Jeske O."/>
            <person name="Meyerdierks A."/>
            <person name="Storesund J.E."/>
            <person name="Kallscheuer N."/>
            <person name="Luecker S."/>
            <person name="Lage O.M."/>
            <person name="Pohl T."/>
            <person name="Merkel B.J."/>
            <person name="Hornburger P."/>
            <person name="Mueller R.-W."/>
            <person name="Bruemmer F."/>
            <person name="Labrenz M."/>
            <person name="Spormann A.M."/>
            <person name="Op den Camp H."/>
            <person name="Overmann J."/>
            <person name="Amann R."/>
            <person name="Jetten M.S.M."/>
            <person name="Mascher T."/>
            <person name="Medema M.H."/>
            <person name="Devos D.P."/>
            <person name="Kaster A.-K."/>
            <person name="Ovreas L."/>
            <person name="Rohde M."/>
            <person name="Galperin M.Y."/>
            <person name="Jogler C."/>
        </authorList>
    </citation>
    <scope>NUCLEOTIDE SEQUENCE [LARGE SCALE GENOMIC DNA]</scope>
    <source>
        <strain evidence="13 14">ETA_A1</strain>
    </source>
</reference>
<feature type="domain" description="Uracil-DNA glycosylase-like" evidence="12">
    <location>
        <begin position="97"/>
        <end position="248"/>
    </location>
</feature>
<keyword evidence="14" id="KW-1185">Reference proteome</keyword>
<keyword evidence="9" id="KW-0408">Iron</keyword>
<name>A0A517XWX1_9BACT</name>
<evidence type="ECO:0000256" key="5">
    <source>
        <dbReference type="ARBA" id="ARBA00022485"/>
    </source>
</evidence>
<dbReference type="InterPro" id="IPR005122">
    <property type="entry name" value="Uracil-DNA_glycosylase-like"/>
</dbReference>
<dbReference type="Gene3D" id="3.40.470.10">
    <property type="entry name" value="Uracil-DNA glycosylase-like domain"/>
    <property type="match status" value="1"/>
</dbReference>
<dbReference type="GO" id="GO:0046872">
    <property type="term" value="F:metal ion binding"/>
    <property type="evidence" value="ECO:0007669"/>
    <property type="project" value="UniProtKB-KW"/>
</dbReference>
<comment type="similarity">
    <text evidence="2">Belongs to the uracil-DNA glycosylase (UDG) superfamily. Type 4 (UDGa) family.</text>
</comment>
<evidence type="ECO:0000256" key="6">
    <source>
        <dbReference type="ARBA" id="ARBA00022723"/>
    </source>
</evidence>
<evidence type="ECO:0000256" key="1">
    <source>
        <dbReference type="ARBA" id="ARBA00001400"/>
    </source>
</evidence>
<dbReference type="EMBL" id="CP036273">
    <property type="protein sequence ID" value="QDU22012.1"/>
    <property type="molecule type" value="Genomic_DNA"/>
</dbReference>
<dbReference type="NCBIfam" id="TIGR00758">
    <property type="entry name" value="UDG_fam4"/>
    <property type="match status" value="1"/>
</dbReference>
<proteinExistence type="inferred from homology"/>
<evidence type="ECO:0000313" key="14">
    <source>
        <dbReference type="Proteomes" id="UP000319576"/>
    </source>
</evidence>
<evidence type="ECO:0000256" key="10">
    <source>
        <dbReference type="ARBA" id="ARBA00023014"/>
    </source>
</evidence>
<dbReference type="GO" id="GO:0006281">
    <property type="term" value="P:DNA repair"/>
    <property type="evidence" value="ECO:0007669"/>
    <property type="project" value="UniProtKB-KW"/>
</dbReference>
<evidence type="ECO:0000256" key="9">
    <source>
        <dbReference type="ARBA" id="ARBA00023004"/>
    </source>
</evidence>
<keyword evidence="6" id="KW-0479">Metal-binding</keyword>
<dbReference type="InterPro" id="IPR036895">
    <property type="entry name" value="Uracil-DNA_glycosylase-like_sf"/>
</dbReference>
<accession>A0A517XWX1</accession>
<dbReference type="OrthoDB" id="5290748at2"/>
<dbReference type="SMART" id="SM00986">
    <property type="entry name" value="UDG"/>
    <property type="match status" value="1"/>
</dbReference>
<evidence type="ECO:0000256" key="2">
    <source>
        <dbReference type="ARBA" id="ARBA00006521"/>
    </source>
</evidence>
<keyword evidence="11" id="KW-0234">DNA repair</keyword>
<dbReference type="PANTHER" id="PTHR33693:SF1">
    <property type="entry name" value="TYPE-4 URACIL-DNA GLYCOSYLASE"/>
    <property type="match status" value="1"/>
</dbReference>
<evidence type="ECO:0000256" key="11">
    <source>
        <dbReference type="ARBA" id="ARBA00023204"/>
    </source>
</evidence>
<dbReference type="SMART" id="SM00987">
    <property type="entry name" value="UreE_C"/>
    <property type="match status" value="1"/>
</dbReference>
<dbReference type="EC" id="3.2.2.27" evidence="3"/>
<dbReference type="GO" id="GO:0051539">
    <property type="term" value="F:4 iron, 4 sulfur cluster binding"/>
    <property type="evidence" value="ECO:0007669"/>
    <property type="project" value="UniProtKB-KW"/>
</dbReference>
<dbReference type="Pfam" id="PF03167">
    <property type="entry name" value="UDG"/>
    <property type="match status" value="1"/>
</dbReference>
<dbReference type="GO" id="GO:0004844">
    <property type="term" value="F:uracil DNA N-glycosylase activity"/>
    <property type="evidence" value="ECO:0007669"/>
    <property type="project" value="UniProtKB-EC"/>
</dbReference>
<dbReference type="KEGG" id="uli:ETAA1_39870"/>
<keyword evidence="10" id="KW-0411">Iron-sulfur</keyword>
<keyword evidence="8" id="KW-0378">Hydrolase</keyword>
<evidence type="ECO:0000313" key="13">
    <source>
        <dbReference type="EMBL" id="QDU22012.1"/>
    </source>
</evidence>
<protein>
    <recommendedName>
        <fullName evidence="4">Type-4 uracil-DNA glycosylase</fullName>
        <ecNumber evidence="3">3.2.2.27</ecNumber>
    </recommendedName>
</protein>
<dbReference type="PANTHER" id="PTHR33693">
    <property type="entry name" value="TYPE-5 URACIL-DNA GLYCOSYLASE"/>
    <property type="match status" value="1"/>
</dbReference>
<dbReference type="Proteomes" id="UP000319576">
    <property type="component" value="Chromosome"/>
</dbReference>
<sequence>MSPDDLRRQLVIHLEALRAAGVQFVPRAPTVALPVSDTVKQGIPASPPPTQPEPFAAPAVVPDGPTERRHELVVLAERVAACDRCPELFGTRTQTVFGVGPIDPDVCFIGEAPGADEDAKGEPFVGRAGQLLNRIIAACGFQRAEVYICNTLKCRPPNNRTPTSDERDNCRDYFDSQLALVRPKYIVCLGATAAKNVLNTSLGIGRMRGRVHYYRDIPVVCTYHPSALLREESAGGNAMRKDTWEDMKLLLREMGRPVPGK</sequence>
<dbReference type="InterPro" id="IPR005273">
    <property type="entry name" value="Ura-DNA_glyco_family4"/>
</dbReference>
<organism evidence="13 14">
    <name type="scientific">Urbifossiella limnaea</name>
    <dbReference type="NCBI Taxonomy" id="2528023"/>
    <lineage>
        <taxon>Bacteria</taxon>
        <taxon>Pseudomonadati</taxon>
        <taxon>Planctomycetota</taxon>
        <taxon>Planctomycetia</taxon>
        <taxon>Gemmatales</taxon>
        <taxon>Gemmataceae</taxon>
        <taxon>Urbifossiella</taxon>
    </lineage>
</organism>
<evidence type="ECO:0000256" key="3">
    <source>
        <dbReference type="ARBA" id="ARBA00012030"/>
    </source>
</evidence>
<keyword evidence="7" id="KW-0227">DNA damage</keyword>
<comment type="catalytic activity">
    <reaction evidence="1">
        <text>Hydrolyzes single-stranded DNA or mismatched double-stranded DNA and polynucleotides, releasing free uracil.</text>
        <dbReference type="EC" id="3.2.2.27"/>
    </reaction>
</comment>
<evidence type="ECO:0000256" key="4">
    <source>
        <dbReference type="ARBA" id="ARBA00019403"/>
    </source>
</evidence>
<evidence type="ECO:0000256" key="7">
    <source>
        <dbReference type="ARBA" id="ARBA00022763"/>
    </source>
</evidence>
<dbReference type="AlphaFoldDB" id="A0A517XWX1"/>
<dbReference type="RefSeq" id="WP_145241395.1">
    <property type="nucleotide sequence ID" value="NZ_CP036273.1"/>
</dbReference>
<dbReference type="InterPro" id="IPR051536">
    <property type="entry name" value="UDG_Type-4/5"/>
</dbReference>
<gene>
    <name evidence="13" type="ORF">ETAA1_39870</name>
</gene>
<evidence type="ECO:0000256" key="8">
    <source>
        <dbReference type="ARBA" id="ARBA00022801"/>
    </source>
</evidence>
<evidence type="ECO:0000259" key="12">
    <source>
        <dbReference type="SMART" id="SM00986"/>
    </source>
</evidence>
<dbReference type="CDD" id="cd10030">
    <property type="entry name" value="UDG-F4_TTUDGA_SPO1dp_like"/>
    <property type="match status" value="1"/>
</dbReference>
<keyword evidence="5" id="KW-0004">4Fe-4S</keyword>